<dbReference type="EMBL" id="KI545892">
    <property type="protein sequence ID" value="EST05263.1"/>
    <property type="molecule type" value="Genomic_DNA"/>
</dbReference>
<dbReference type="STRING" id="1365824.V5EQP3"/>
<dbReference type="HOGENOM" id="CLU_079417_1_0_1"/>
<dbReference type="Gene3D" id="1.20.120.520">
    <property type="entry name" value="nmb1532 protein domain like"/>
    <property type="match status" value="1"/>
</dbReference>
<protein>
    <recommendedName>
        <fullName evidence="2">Hemerythrin-like domain-containing protein</fullName>
    </recommendedName>
</protein>
<dbReference type="GeneID" id="27421646"/>
<dbReference type="AlphaFoldDB" id="V5EQP3"/>
<evidence type="ECO:0000256" key="1">
    <source>
        <dbReference type="SAM" id="MobiDB-lite"/>
    </source>
</evidence>
<sequence length="205" mass="22452">MTGGILLDEIKVDHDNIRDLLERFKDAHSKKDEDLCVAISNTIIREAAVHSDAEELSIYKLMEKHGMTSVAEKDRSDHQEVKQAMAEVDTSTQALHADGLATHAKRVEKACNLFLEHAKEEENDQLPRLCAALDGDDQAKAIDDFLKARKMAPTRPHPSAPQHGGATQKAAGAAAKAVDELSNVGRKFVDVKYRHSDGSPSGTYT</sequence>
<dbReference type="PANTHER" id="PTHR35585:SF1">
    <property type="entry name" value="HHE DOMAIN PROTEIN (AFU_ORTHOLOGUE AFUA_4G00730)"/>
    <property type="match status" value="1"/>
</dbReference>
<dbReference type="InterPro" id="IPR012312">
    <property type="entry name" value="Hemerythrin-like"/>
</dbReference>
<evidence type="ECO:0000313" key="4">
    <source>
        <dbReference type="Proteomes" id="UP000019377"/>
    </source>
</evidence>
<gene>
    <name evidence="3" type="ORF">PSEUBRA_SCAF6g00815</name>
</gene>
<evidence type="ECO:0000259" key="2">
    <source>
        <dbReference type="Pfam" id="PF01814"/>
    </source>
</evidence>
<dbReference type="OMA" id="PAIKHDH"/>
<reference evidence="4" key="1">
    <citation type="journal article" date="2013" name="Genome Announc.">
        <title>Draft genome sequence of Pseudozyma brasiliensis sp. nov. strain GHG001, a high producer of endo-1,4-xylanase isolated from an insect pest of sugarcane.</title>
        <authorList>
            <person name="Oliveira J.V.D.C."/>
            <person name="dos Santos R.A.C."/>
            <person name="Borges T.A."/>
            <person name="Riano-Pachon D.M."/>
            <person name="Goldman G.H."/>
        </authorList>
    </citation>
    <scope>NUCLEOTIDE SEQUENCE [LARGE SCALE GENOMIC DNA]</scope>
    <source>
        <strain evidence="4">GHG001</strain>
    </source>
</reference>
<dbReference type="eggNOG" id="ENOG502S6K5">
    <property type="taxonomic scope" value="Eukaryota"/>
</dbReference>
<feature type="region of interest" description="Disordered" evidence="1">
    <location>
        <begin position="152"/>
        <end position="178"/>
    </location>
</feature>
<feature type="domain" description="Hemerythrin-like" evidence="2">
    <location>
        <begin position="7"/>
        <end position="129"/>
    </location>
</feature>
<proteinExistence type="predicted"/>
<organism evidence="3 4">
    <name type="scientific">Kalmanozyma brasiliensis (strain GHG001)</name>
    <name type="common">Yeast</name>
    <name type="synonym">Pseudozyma brasiliensis</name>
    <dbReference type="NCBI Taxonomy" id="1365824"/>
    <lineage>
        <taxon>Eukaryota</taxon>
        <taxon>Fungi</taxon>
        <taxon>Dikarya</taxon>
        <taxon>Basidiomycota</taxon>
        <taxon>Ustilaginomycotina</taxon>
        <taxon>Ustilaginomycetes</taxon>
        <taxon>Ustilaginales</taxon>
        <taxon>Ustilaginaceae</taxon>
        <taxon>Kalmanozyma</taxon>
    </lineage>
</organism>
<dbReference type="Pfam" id="PF01814">
    <property type="entry name" value="Hemerythrin"/>
    <property type="match status" value="1"/>
</dbReference>
<dbReference type="Proteomes" id="UP000019377">
    <property type="component" value="Unassembled WGS sequence"/>
</dbReference>
<dbReference type="OrthoDB" id="9983919at2759"/>
<name>V5EQP3_KALBG</name>
<dbReference type="PANTHER" id="PTHR35585">
    <property type="entry name" value="HHE DOMAIN PROTEIN (AFU_ORTHOLOGUE AFUA_4G00730)"/>
    <property type="match status" value="1"/>
</dbReference>
<accession>V5EQP3</accession>
<keyword evidence="4" id="KW-1185">Reference proteome</keyword>
<evidence type="ECO:0000313" key="3">
    <source>
        <dbReference type="EMBL" id="EST05263.1"/>
    </source>
</evidence>
<feature type="compositionally biased region" description="Low complexity" evidence="1">
    <location>
        <begin position="164"/>
        <end position="176"/>
    </location>
</feature>